<gene>
    <name evidence="2" type="ORF">NP493_317g02058</name>
</gene>
<feature type="compositionally biased region" description="Basic and acidic residues" evidence="1">
    <location>
        <begin position="443"/>
        <end position="457"/>
    </location>
</feature>
<evidence type="ECO:0000313" key="3">
    <source>
        <dbReference type="Proteomes" id="UP001209878"/>
    </source>
</evidence>
<protein>
    <recommendedName>
        <fullName evidence="4">DUF4062 domain-containing protein</fullName>
    </recommendedName>
</protein>
<evidence type="ECO:0008006" key="4">
    <source>
        <dbReference type="Google" id="ProtNLM"/>
    </source>
</evidence>
<sequence length="471" mass="53973">MSMDRHRAMGPGAFERVLRGALDKLPPEKSNVVRVFLSSGFTDFQHERNVLASEAVPQLRTYCHTKGLDLQVVDLQWGAHPEDVTEPGARDTSRGEIRKCCQSSLGSCLVYLIGDKYGDSPIVTSIEAEEFELLRQTALVVSKDVTLLDTWYARDENAVPAAYVLQPVESKFPYYNAWKEEKRAKREQDRKDWFAVRNLLQITLRAAASHALKCGLINKTQSQRYFQSALETDVTAGLEVHSNTHRCLCFKRKITNIDISDKLAGDYVDLDCGQPDLDANDQLRTLVDTTIPATLSKSNILQYTIDWQPGGLDPVNCGQHEQYLRSLTETFVRCVRTHVKRLLRSSAIPDCHLRDELYHDILHHAHVCNKMTQLFFGREKLLTEIKSKLQKVYHEDVALVHENKTPLPEDEQVKKENKDSAQEDVKTKRESKYLVLQDGKFRREKVDSETERREGQQRKQRFGSGKWCVQK</sequence>
<reference evidence="2" key="1">
    <citation type="journal article" date="2023" name="Mol. Biol. Evol.">
        <title>Third-Generation Sequencing Reveals the Adaptive Role of the Epigenome in Three Deep-Sea Polychaetes.</title>
        <authorList>
            <person name="Perez M."/>
            <person name="Aroh O."/>
            <person name="Sun Y."/>
            <person name="Lan Y."/>
            <person name="Juniper S.K."/>
            <person name="Young C.R."/>
            <person name="Angers B."/>
            <person name="Qian P.Y."/>
        </authorList>
    </citation>
    <scope>NUCLEOTIDE SEQUENCE</scope>
    <source>
        <strain evidence="2">R07B-5</strain>
    </source>
</reference>
<feature type="region of interest" description="Disordered" evidence="1">
    <location>
        <begin position="443"/>
        <end position="471"/>
    </location>
</feature>
<evidence type="ECO:0000256" key="1">
    <source>
        <dbReference type="SAM" id="MobiDB-lite"/>
    </source>
</evidence>
<dbReference type="Proteomes" id="UP001209878">
    <property type="component" value="Unassembled WGS sequence"/>
</dbReference>
<dbReference type="InterPro" id="IPR052752">
    <property type="entry name" value="NACHT-WD_repeat"/>
</dbReference>
<dbReference type="EMBL" id="JAODUO010000316">
    <property type="protein sequence ID" value="KAK2183297.1"/>
    <property type="molecule type" value="Genomic_DNA"/>
</dbReference>
<evidence type="ECO:0000313" key="2">
    <source>
        <dbReference type="EMBL" id="KAK2183297.1"/>
    </source>
</evidence>
<feature type="compositionally biased region" description="Basic and acidic residues" evidence="1">
    <location>
        <begin position="411"/>
        <end position="431"/>
    </location>
</feature>
<feature type="region of interest" description="Disordered" evidence="1">
    <location>
        <begin position="403"/>
        <end position="431"/>
    </location>
</feature>
<dbReference type="PANTHER" id="PTHR19871:SF14">
    <property type="entry name" value="DUF4062 DOMAIN-CONTAINING PROTEIN"/>
    <property type="match status" value="1"/>
</dbReference>
<name>A0AAD9L4X9_RIDPI</name>
<dbReference type="PANTHER" id="PTHR19871">
    <property type="entry name" value="BETA TRANSDUCIN-RELATED PROTEIN"/>
    <property type="match status" value="1"/>
</dbReference>
<comment type="caution">
    <text evidence="2">The sequence shown here is derived from an EMBL/GenBank/DDBJ whole genome shotgun (WGS) entry which is preliminary data.</text>
</comment>
<organism evidence="2 3">
    <name type="scientific">Ridgeia piscesae</name>
    <name type="common">Tubeworm</name>
    <dbReference type="NCBI Taxonomy" id="27915"/>
    <lineage>
        <taxon>Eukaryota</taxon>
        <taxon>Metazoa</taxon>
        <taxon>Spiralia</taxon>
        <taxon>Lophotrochozoa</taxon>
        <taxon>Annelida</taxon>
        <taxon>Polychaeta</taxon>
        <taxon>Sedentaria</taxon>
        <taxon>Canalipalpata</taxon>
        <taxon>Sabellida</taxon>
        <taxon>Siboglinidae</taxon>
        <taxon>Ridgeia</taxon>
    </lineage>
</organism>
<proteinExistence type="predicted"/>
<keyword evidence="3" id="KW-1185">Reference proteome</keyword>
<dbReference type="AlphaFoldDB" id="A0AAD9L4X9"/>
<accession>A0AAD9L4X9</accession>